<dbReference type="SUPFAM" id="SSF53335">
    <property type="entry name" value="S-adenosyl-L-methionine-dependent methyltransferases"/>
    <property type="match status" value="1"/>
</dbReference>
<dbReference type="Gene3D" id="3.40.50.150">
    <property type="entry name" value="Vaccinia Virus protein VP39"/>
    <property type="match status" value="1"/>
</dbReference>
<dbReference type="Proteomes" id="UP001165135">
    <property type="component" value="Unassembled WGS sequence"/>
</dbReference>
<dbReference type="AlphaFoldDB" id="A0A9W6RLG4"/>
<protein>
    <submittedName>
        <fullName evidence="1">Methyltransferase type 12</fullName>
    </submittedName>
</protein>
<evidence type="ECO:0000313" key="2">
    <source>
        <dbReference type="Proteomes" id="UP001165135"/>
    </source>
</evidence>
<accession>A0A9W6RLG4</accession>
<organism evidence="1 2">
    <name type="scientific">Actinoallomurus iriomotensis</name>
    <dbReference type="NCBI Taxonomy" id="478107"/>
    <lineage>
        <taxon>Bacteria</taxon>
        <taxon>Bacillati</taxon>
        <taxon>Actinomycetota</taxon>
        <taxon>Actinomycetes</taxon>
        <taxon>Streptosporangiales</taxon>
        <taxon>Thermomonosporaceae</taxon>
        <taxon>Actinoallomurus</taxon>
    </lineage>
</organism>
<dbReference type="GO" id="GO:0008168">
    <property type="term" value="F:methyltransferase activity"/>
    <property type="evidence" value="ECO:0007669"/>
    <property type="project" value="UniProtKB-KW"/>
</dbReference>
<keyword evidence="1" id="KW-0489">Methyltransferase</keyword>
<sequence>MIGHLYEGSLAGLGEVAIEHEDGRTERLPVGQWRDGRPGDDALLDRCEGPTLDIGSGPGRLTVALAERGLPALGIDVTPYAVEMTRAAGGMALLRDVFDRIPGAGRWRTVLLADGNIGIGGDPPMLLRRVATLLDRTGRAIVELGDTTRTERLRLRDGRRAGDWFRWAHLDPGAVGACAGEAGLTVTTIWTEAARCFAELTPDA</sequence>
<evidence type="ECO:0000313" key="1">
    <source>
        <dbReference type="EMBL" id="GLY78371.1"/>
    </source>
</evidence>
<dbReference type="InterPro" id="IPR029063">
    <property type="entry name" value="SAM-dependent_MTases_sf"/>
</dbReference>
<dbReference type="RefSeq" id="WP_285629146.1">
    <property type="nucleotide sequence ID" value="NZ_BSTJ01000009.1"/>
</dbReference>
<reference evidence="1" key="1">
    <citation type="submission" date="2023-03" db="EMBL/GenBank/DDBJ databases">
        <title>Actinoallomurus iriomotensis NBRC 103681.</title>
        <authorList>
            <person name="Ichikawa N."/>
            <person name="Sato H."/>
            <person name="Tonouchi N."/>
        </authorList>
    </citation>
    <scope>NUCLEOTIDE SEQUENCE</scope>
    <source>
        <strain evidence="1">NBRC 103681</strain>
    </source>
</reference>
<gene>
    <name evidence="1" type="ORF">Airi01_066380</name>
</gene>
<name>A0A9W6RLG4_9ACTN</name>
<keyword evidence="1" id="KW-0808">Transferase</keyword>
<dbReference type="EMBL" id="BSTJ01000009">
    <property type="protein sequence ID" value="GLY78371.1"/>
    <property type="molecule type" value="Genomic_DNA"/>
</dbReference>
<dbReference type="GO" id="GO:0032259">
    <property type="term" value="P:methylation"/>
    <property type="evidence" value="ECO:0007669"/>
    <property type="project" value="UniProtKB-KW"/>
</dbReference>
<proteinExistence type="predicted"/>
<comment type="caution">
    <text evidence="1">The sequence shown here is derived from an EMBL/GenBank/DDBJ whole genome shotgun (WGS) entry which is preliminary data.</text>
</comment>